<evidence type="ECO:0008006" key="4">
    <source>
        <dbReference type="Google" id="ProtNLM"/>
    </source>
</evidence>
<feature type="signal peptide" evidence="1">
    <location>
        <begin position="1"/>
        <end position="26"/>
    </location>
</feature>
<dbReference type="Proteomes" id="UP000473699">
    <property type="component" value="Unassembled WGS sequence"/>
</dbReference>
<accession>A0A6L5YA64</accession>
<sequence>MFPPVKRKSLTAVLIFCLSAALPAAAQEPAAGTPEEKPAVYDLAFCKGYIVQELNIRSPLAAGKVFHDPDRVANLRQYVSYMYSPSMFSPSLNFTGTPAEIQRCREIAEAFQRYNDTFLRRTTFRDMIVILLANSAVIRAKKLNDSFQWFEEMGPAYKEHMNGYDAAYRKFADAAQKLKNNVDLKGVKASGPYPWNVGFADVVVYAGLNEYVQKELRAKPYFENEMRVLDSQIVACSDSKLNEQKSMFEALMKEWRITHNAFNQAKEAVLKLPGYDNIQRLVDADEKILLNSFSLLDTALTTIEYLNNGDTIGGSLRTWKNVAATAFNTGDSISSGGGPAYMRRLRKSLAELRRVWNDSVAHLDVAYGGSPGWHTMKY</sequence>
<keyword evidence="3" id="KW-1185">Reference proteome</keyword>
<proteinExistence type="predicted"/>
<comment type="caution">
    <text evidence="2">The sequence shown here is derived from an EMBL/GenBank/DDBJ whole genome shotgun (WGS) entry which is preliminary data.</text>
</comment>
<name>A0A6L5YA64_9BACT</name>
<reference evidence="2 3" key="1">
    <citation type="submission" date="2019-08" db="EMBL/GenBank/DDBJ databases">
        <title>In-depth cultivation of the pig gut microbiome towards novel bacterial diversity and tailored functional studies.</title>
        <authorList>
            <person name="Wylensek D."/>
            <person name="Hitch T.C.A."/>
            <person name="Clavel T."/>
        </authorList>
    </citation>
    <scope>NUCLEOTIDE SEQUENCE [LARGE SCALE GENOMIC DNA]</scope>
    <source>
        <strain evidence="2 3">SM-530-WT-4B</strain>
    </source>
</reference>
<feature type="chain" id="PRO_5026662914" description="DUF3829 domain-containing protein" evidence="1">
    <location>
        <begin position="27"/>
        <end position="378"/>
    </location>
</feature>
<evidence type="ECO:0000313" key="3">
    <source>
        <dbReference type="Proteomes" id="UP000473699"/>
    </source>
</evidence>
<organism evidence="2 3">
    <name type="scientific">Pyramidobacter porci</name>
    <dbReference type="NCBI Taxonomy" id="2605789"/>
    <lineage>
        <taxon>Bacteria</taxon>
        <taxon>Thermotogati</taxon>
        <taxon>Synergistota</taxon>
        <taxon>Synergistia</taxon>
        <taxon>Synergistales</taxon>
        <taxon>Dethiosulfovibrionaceae</taxon>
        <taxon>Pyramidobacter</taxon>
    </lineage>
</organism>
<protein>
    <recommendedName>
        <fullName evidence="4">DUF3829 domain-containing protein</fullName>
    </recommendedName>
</protein>
<keyword evidence="1" id="KW-0732">Signal</keyword>
<dbReference type="RefSeq" id="WP_154528030.1">
    <property type="nucleotide sequence ID" value="NZ_VUNH01000002.1"/>
</dbReference>
<dbReference type="EMBL" id="VUNH01000002">
    <property type="protein sequence ID" value="MST54918.1"/>
    <property type="molecule type" value="Genomic_DNA"/>
</dbReference>
<evidence type="ECO:0000256" key="1">
    <source>
        <dbReference type="SAM" id="SignalP"/>
    </source>
</evidence>
<dbReference type="AlphaFoldDB" id="A0A6L5YA64"/>
<gene>
    <name evidence="2" type="ORF">FYJ74_02475</name>
</gene>
<evidence type="ECO:0000313" key="2">
    <source>
        <dbReference type="EMBL" id="MST54918.1"/>
    </source>
</evidence>